<dbReference type="PROSITE" id="PS50110">
    <property type="entry name" value="RESPONSE_REGULATORY"/>
    <property type="match status" value="1"/>
</dbReference>
<evidence type="ECO:0000256" key="1">
    <source>
        <dbReference type="ARBA" id="ARBA00023015"/>
    </source>
</evidence>
<feature type="domain" description="HTH araC/xylS-type" evidence="5">
    <location>
        <begin position="468"/>
        <end position="566"/>
    </location>
</feature>
<dbReference type="EMBL" id="CP016809">
    <property type="protein sequence ID" value="ANY75289.1"/>
    <property type="molecule type" value="Genomic_DNA"/>
</dbReference>
<organism evidence="7">
    <name type="scientific">Paenibacillus ihbetae</name>
    <dbReference type="NCBI Taxonomy" id="1870820"/>
    <lineage>
        <taxon>Bacteria</taxon>
        <taxon>Bacillati</taxon>
        <taxon>Bacillota</taxon>
        <taxon>Bacilli</taxon>
        <taxon>Bacillales</taxon>
        <taxon>Paenibacillaceae</taxon>
        <taxon>Paenibacillus</taxon>
    </lineage>
</organism>
<dbReference type="InterPro" id="IPR011006">
    <property type="entry name" value="CheY-like_superfamily"/>
</dbReference>
<dbReference type="CDD" id="cd17536">
    <property type="entry name" value="REC_YesN-like"/>
    <property type="match status" value="1"/>
</dbReference>
<evidence type="ECO:0000256" key="3">
    <source>
        <dbReference type="ARBA" id="ARBA00023163"/>
    </source>
</evidence>
<sequence length="569" mass="64740">MRSVYRILIVDDEPFIVNGLADLCQNAEHLGLEVHKAYSSSEALAWLKRAKMDIVLSDIKMPGLNGLALYKEISRQWPRCKVIFLTGYDDFTYVQEAIRLGSVDYVLKAEGNDAVLKAIEKTVELLDREVEEGGLIAKAREHMRRALPFLQQQYVLELMQRTPESISQPELEQRFSELEMKLAADKPCLLLLCRLDTRNREDGPSTQSLMSYAVQNIIGELLSPMTTGLAVEYGRSKMIWVLQYNEHGEVQEEGSRWPEPKQEQEPERVQRFVHGMLEQIQDVCRSLLRVKTSFAIAGEWVGFARLGEKFEGLKRLLDSGLGIGQESLLSETGPRSHSEGTGNFLGRSRVFLKRMELLRGCLDNGDREEFLHLLREVTDASSFPPEISHLLKMEVYYGLVSVLMPSLVDMEALSHAVEGEGNVDYIRLTHLEEHDSWAEASAYFERLAEIIFNRKEQGKQEQQHEVIDKVKRYIEDNLAGDLSLTQIGEAVGHNPSYLSRLYKQVTGEGLSDSINAARLAKAKQLLKETTDKIHVIAAAVGFSSPPYFYRFFKKTTHLTPQEYRELQNL</sequence>
<evidence type="ECO:0000259" key="5">
    <source>
        <dbReference type="PROSITE" id="PS01124"/>
    </source>
</evidence>
<dbReference type="KEGG" id="pib:BBD41_23435"/>
<gene>
    <name evidence="7" type="ORF">BBD41_23435</name>
</gene>
<dbReference type="SUPFAM" id="SSF46689">
    <property type="entry name" value="Homeodomain-like"/>
    <property type="match status" value="2"/>
</dbReference>
<dbReference type="GO" id="GO:0000160">
    <property type="term" value="P:phosphorelay signal transduction system"/>
    <property type="evidence" value="ECO:0007669"/>
    <property type="project" value="InterPro"/>
</dbReference>
<dbReference type="GO" id="GO:0003700">
    <property type="term" value="F:DNA-binding transcription factor activity"/>
    <property type="evidence" value="ECO:0007669"/>
    <property type="project" value="InterPro"/>
</dbReference>
<keyword evidence="3" id="KW-0804">Transcription</keyword>
<dbReference type="InterPro" id="IPR009057">
    <property type="entry name" value="Homeodomain-like_sf"/>
</dbReference>
<proteinExistence type="predicted"/>
<dbReference type="Gene3D" id="3.40.50.2300">
    <property type="match status" value="1"/>
</dbReference>
<evidence type="ECO:0000256" key="4">
    <source>
        <dbReference type="PROSITE-ProRule" id="PRU00169"/>
    </source>
</evidence>
<dbReference type="RefSeq" id="WP_099478977.1">
    <property type="nucleotide sequence ID" value="NZ_CP016809.1"/>
</dbReference>
<dbReference type="PANTHER" id="PTHR43280:SF2">
    <property type="entry name" value="HTH-TYPE TRANSCRIPTIONAL REGULATOR EXSA"/>
    <property type="match status" value="1"/>
</dbReference>
<keyword evidence="1" id="KW-0805">Transcription regulation</keyword>
<name>A0A1B2E5Q2_9BACL</name>
<dbReference type="InterPro" id="IPR018060">
    <property type="entry name" value="HTH_AraC"/>
</dbReference>
<dbReference type="GO" id="GO:0043565">
    <property type="term" value="F:sequence-specific DNA binding"/>
    <property type="evidence" value="ECO:0007669"/>
    <property type="project" value="InterPro"/>
</dbReference>
<protein>
    <submittedName>
        <fullName evidence="7">DNA-binding response regulator</fullName>
    </submittedName>
</protein>
<dbReference type="SMART" id="SM00448">
    <property type="entry name" value="REC"/>
    <property type="match status" value="1"/>
</dbReference>
<evidence type="ECO:0000313" key="7">
    <source>
        <dbReference type="EMBL" id="ANY75289.1"/>
    </source>
</evidence>
<reference evidence="7" key="1">
    <citation type="submission" date="2016-08" db="EMBL/GenBank/DDBJ databases">
        <title>Complete Genome Seqeunce of Paenibacillus sp. nov. IHBB 9852 from high altitute lake of Indian trans-Himalayas.</title>
        <authorList>
            <person name="Kiran S."/>
            <person name="Swarnkar M.K."/>
            <person name="Rana A."/>
            <person name="Tewari R."/>
            <person name="Gulati A."/>
        </authorList>
    </citation>
    <scope>NUCLEOTIDE SEQUENCE [LARGE SCALE GENOMIC DNA]</scope>
    <source>
        <strain evidence="7">IHBB 9852</strain>
    </source>
</reference>
<dbReference type="InterPro" id="IPR001789">
    <property type="entry name" value="Sig_transdc_resp-reg_receiver"/>
</dbReference>
<keyword evidence="4" id="KW-0597">Phosphoprotein</keyword>
<feature type="domain" description="Response regulatory" evidence="6">
    <location>
        <begin position="6"/>
        <end position="123"/>
    </location>
</feature>
<accession>A0A1B2E5Q2</accession>
<dbReference type="AlphaFoldDB" id="A0A1B2E5Q2"/>
<dbReference type="PANTHER" id="PTHR43280">
    <property type="entry name" value="ARAC-FAMILY TRANSCRIPTIONAL REGULATOR"/>
    <property type="match status" value="1"/>
</dbReference>
<evidence type="ECO:0000259" key="6">
    <source>
        <dbReference type="PROSITE" id="PS50110"/>
    </source>
</evidence>
<keyword evidence="2 7" id="KW-0238">DNA-binding</keyword>
<evidence type="ECO:0000256" key="2">
    <source>
        <dbReference type="ARBA" id="ARBA00023125"/>
    </source>
</evidence>
<dbReference type="PROSITE" id="PS01124">
    <property type="entry name" value="HTH_ARAC_FAMILY_2"/>
    <property type="match status" value="1"/>
</dbReference>
<dbReference type="Pfam" id="PF12833">
    <property type="entry name" value="HTH_18"/>
    <property type="match status" value="1"/>
</dbReference>
<dbReference type="Pfam" id="PF00072">
    <property type="entry name" value="Response_reg"/>
    <property type="match status" value="1"/>
</dbReference>
<dbReference type="SUPFAM" id="SSF52172">
    <property type="entry name" value="CheY-like"/>
    <property type="match status" value="1"/>
</dbReference>
<dbReference type="Gene3D" id="1.10.10.60">
    <property type="entry name" value="Homeodomain-like"/>
    <property type="match status" value="2"/>
</dbReference>
<feature type="modified residue" description="4-aspartylphosphate" evidence="4">
    <location>
        <position position="58"/>
    </location>
</feature>
<dbReference type="SMART" id="SM00342">
    <property type="entry name" value="HTH_ARAC"/>
    <property type="match status" value="1"/>
</dbReference>